<reference evidence="2" key="1">
    <citation type="submission" date="2017-01" db="EMBL/GenBank/DDBJ databases">
        <title>Genome Analysis of Deinococcus marmoris KOPRI26562.</title>
        <authorList>
            <person name="Kim J.H."/>
            <person name="Oh H.-M."/>
        </authorList>
    </citation>
    <scope>NUCLEOTIDE SEQUENCE [LARGE SCALE GENOMIC DNA]</scope>
    <source>
        <strain evidence="2">PAMC 26633</strain>
    </source>
</reference>
<comment type="caution">
    <text evidence="1">The sequence shown here is derived from an EMBL/GenBank/DDBJ whole genome shotgun (WGS) entry which is preliminary data.</text>
</comment>
<sequence length="66" mass="7202">MAYKVNDLSAAIEGHIVLLGPYEPIDGYRVAVIDNAGMPIEFVETTLTDDEIWGRARSGQSASLYT</sequence>
<name>A0A226XCE6_CABSO</name>
<dbReference type="EMBL" id="MTHB01000013">
    <property type="protein sequence ID" value="OXC80528.1"/>
    <property type="molecule type" value="Genomic_DNA"/>
</dbReference>
<evidence type="ECO:0000313" key="1">
    <source>
        <dbReference type="EMBL" id="OXC80528.1"/>
    </source>
</evidence>
<accession>A0A226XCE6</accession>
<proteinExistence type="predicted"/>
<protein>
    <submittedName>
        <fullName evidence="1">Uncharacterized protein</fullName>
    </submittedName>
</protein>
<evidence type="ECO:0000313" key="2">
    <source>
        <dbReference type="Proteomes" id="UP000214720"/>
    </source>
</evidence>
<gene>
    <name evidence="1" type="ORF">BSU04_01400</name>
</gene>
<dbReference type="Proteomes" id="UP000214720">
    <property type="component" value="Unassembled WGS sequence"/>
</dbReference>
<organism evidence="1 2">
    <name type="scientific">Caballeronia sordidicola</name>
    <name type="common">Burkholderia sordidicola</name>
    <dbReference type="NCBI Taxonomy" id="196367"/>
    <lineage>
        <taxon>Bacteria</taxon>
        <taxon>Pseudomonadati</taxon>
        <taxon>Pseudomonadota</taxon>
        <taxon>Betaproteobacteria</taxon>
        <taxon>Burkholderiales</taxon>
        <taxon>Burkholderiaceae</taxon>
        <taxon>Caballeronia</taxon>
    </lineage>
</organism>
<dbReference type="AlphaFoldDB" id="A0A226XCE6"/>